<dbReference type="SMART" id="SM00382">
    <property type="entry name" value="AAA"/>
    <property type="match status" value="1"/>
</dbReference>
<evidence type="ECO:0000256" key="6">
    <source>
        <dbReference type="ARBA" id="ARBA00023136"/>
    </source>
</evidence>
<feature type="transmembrane region" description="Helical" evidence="7">
    <location>
        <begin position="133"/>
        <end position="154"/>
    </location>
</feature>
<dbReference type="GO" id="GO:0140359">
    <property type="term" value="F:ABC-type transporter activity"/>
    <property type="evidence" value="ECO:0007669"/>
    <property type="project" value="InterPro"/>
</dbReference>
<accession>A0A2C6CAM6</accession>
<dbReference type="Pfam" id="PF00664">
    <property type="entry name" value="ABC_membrane"/>
    <property type="match status" value="1"/>
</dbReference>
<evidence type="ECO:0000256" key="1">
    <source>
        <dbReference type="ARBA" id="ARBA00004651"/>
    </source>
</evidence>
<dbReference type="Gene3D" id="3.40.50.300">
    <property type="entry name" value="P-loop containing nucleotide triphosphate hydrolases"/>
    <property type="match status" value="1"/>
</dbReference>
<feature type="domain" description="ABC transporter" evidence="8">
    <location>
        <begin position="342"/>
        <end position="577"/>
    </location>
</feature>
<proteinExistence type="predicted"/>
<dbReference type="PROSITE" id="PS00211">
    <property type="entry name" value="ABC_TRANSPORTER_1"/>
    <property type="match status" value="1"/>
</dbReference>
<comment type="subcellular location">
    <subcellularLocation>
        <location evidence="1">Cell membrane</location>
        <topology evidence="1">Multi-pass membrane protein</topology>
    </subcellularLocation>
</comment>
<dbReference type="Gene3D" id="1.20.1560.10">
    <property type="entry name" value="ABC transporter type 1, transmembrane domain"/>
    <property type="match status" value="1"/>
</dbReference>
<dbReference type="GO" id="GO:0005524">
    <property type="term" value="F:ATP binding"/>
    <property type="evidence" value="ECO:0007669"/>
    <property type="project" value="UniProtKB-KW"/>
</dbReference>
<feature type="transmembrane region" description="Helical" evidence="7">
    <location>
        <begin position="160"/>
        <end position="179"/>
    </location>
</feature>
<dbReference type="PANTHER" id="PTHR24221">
    <property type="entry name" value="ATP-BINDING CASSETTE SUB-FAMILY B"/>
    <property type="match status" value="1"/>
</dbReference>
<keyword evidence="2 7" id="KW-0812">Transmembrane</keyword>
<dbReference type="Proteomes" id="UP000221852">
    <property type="component" value="Unassembled WGS sequence"/>
</dbReference>
<evidence type="ECO:0000256" key="2">
    <source>
        <dbReference type="ARBA" id="ARBA00022692"/>
    </source>
</evidence>
<keyword evidence="5 7" id="KW-1133">Transmembrane helix</keyword>
<dbReference type="PANTHER" id="PTHR24221:SF654">
    <property type="entry name" value="ATP-BINDING CASSETTE SUB-FAMILY B MEMBER 6"/>
    <property type="match status" value="1"/>
</dbReference>
<evidence type="ECO:0000313" key="11">
    <source>
        <dbReference type="Proteomes" id="UP000221852"/>
    </source>
</evidence>
<dbReference type="SUPFAM" id="SSF52540">
    <property type="entry name" value="P-loop containing nucleoside triphosphate hydrolases"/>
    <property type="match status" value="1"/>
</dbReference>
<dbReference type="GO" id="GO:0016887">
    <property type="term" value="F:ATP hydrolysis activity"/>
    <property type="evidence" value="ECO:0007669"/>
    <property type="project" value="InterPro"/>
</dbReference>
<reference evidence="10 11" key="1">
    <citation type="submission" date="2017-06" db="EMBL/GenBank/DDBJ databases">
        <title>Draft genome sequence of Fusobacterium nucleatum subsp. polymorphum KCOM 1330 (=ChDC F330).</title>
        <authorList>
            <person name="Kook J.-K."/>
            <person name="Park S.-N."/>
            <person name="Lim Y.K."/>
            <person name="Roh H."/>
        </authorList>
    </citation>
    <scope>NUCLEOTIDE SEQUENCE [LARGE SCALE GENOMIC DNA]</scope>
    <source>
        <strain evidence="11">KCOM 1330 (ChDC F330)</strain>
    </source>
</reference>
<sequence length="583" mass="66122">MKILKFKNKSLNVFLGYSYRYKWHMIAVIILSTIASAMSAVPAWLSKKFVDDVLIKQNKEMFLWIIGGIFVATVIKVVSSYYSEITSNFVTETIKREIKIDIFSHLEKLPISYFKKNKLGDTLSKLTNDTTSLGRIGFIIFDMFKELLTVLILTGRMFQVDYILALVSLILLPLIIRVVRKYTKKIRKYGRERQDTTGKVTAFTQETLLGIFVIKAFNNTDFVIDKYKDLTKEEFEQAYKTTKIKAKVSPINEVITTFMVLLVVLYGGYQILVTKKITSGDLISFVTALGLMHQPLKRLISKNNDLQDSLPSADRVVEIFDEKVETDVFGEAIEFDEKIQDIKFENVNYKYEDSNEYVLKNINLDVKAGEIVAFVGKSGSGKTTLVNLLARFFNTDEGSVKVNGVNIKNIPLKIYRNKFAIVPQETFLFGGTIKENISFGKEVTDEEIISAAKMANAYNFIQEDLPNKFETEVGERGALLSGGQKQRIAIARALIKNPEIMILDEATSALDSESEKLVQEALDSLMEGRTTFVIAHRLSTIVRADKIVVMENGEIKEMGTHSELIAMNGIYKNLYDIQFNENM</sequence>
<feature type="transmembrane region" description="Helical" evidence="7">
    <location>
        <begin position="250"/>
        <end position="269"/>
    </location>
</feature>
<dbReference type="FunFam" id="1.20.1560.10:FF:000243">
    <property type="entry name" value="ABC transporter (MsbA subfamily)"/>
    <property type="match status" value="1"/>
</dbReference>
<dbReference type="EMBL" id="NIRQ01000001">
    <property type="protein sequence ID" value="PHI13493.1"/>
    <property type="molecule type" value="Genomic_DNA"/>
</dbReference>
<gene>
    <name evidence="10" type="ORF">CBG59_07230</name>
</gene>
<dbReference type="PROSITE" id="PS50893">
    <property type="entry name" value="ABC_TRANSPORTER_2"/>
    <property type="match status" value="1"/>
</dbReference>
<dbReference type="InterPro" id="IPR027417">
    <property type="entry name" value="P-loop_NTPase"/>
</dbReference>
<keyword evidence="6 7" id="KW-0472">Membrane</keyword>
<evidence type="ECO:0000313" key="10">
    <source>
        <dbReference type="EMBL" id="PHI13493.1"/>
    </source>
</evidence>
<dbReference type="RefSeq" id="WP_098982862.1">
    <property type="nucleotide sequence ID" value="NZ_CP077116.1"/>
</dbReference>
<feature type="domain" description="ABC transmembrane type-1" evidence="9">
    <location>
        <begin position="26"/>
        <end position="308"/>
    </location>
</feature>
<evidence type="ECO:0000256" key="7">
    <source>
        <dbReference type="SAM" id="Phobius"/>
    </source>
</evidence>
<keyword evidence="4" id="KW-0067">ATP-binding</keyword>
<dbReference type="GO" id="GO:0005886">
    <property type="term" value="C:plasma membrane"/>
    <property type="evidence" value="ECO:0007669"/>
    <property type="project" value="UniProtKB-SubCell"/>
</dbReference>
<dbReference type="GO" id="GO:0034040">
    <property type="term" value="F:ATPase-coupled lipid transmembrane transporter activity"/>
    <property type="evidence" value="ECO:0007669"/>
    <property type="project" value="TreeGrafter"/>
</dbReference>
<dbReference type="InterPro" id="IPR003439">
    <property type="entry name" value="ABC_transporter-like_ATP-bd"/>
</dbReference>
<feature type="transmembrane region" description="Helical" evidence="7">
    <location>
        <begin position="61"/>
        <end position="79"/>
    </location>
</feature>
<dbReference type="InterPro" id="IPR036640">
    <property type="entry name" value="ABC1_TM_sf"/>
</dbReference>
<dbReference type="AlphaFoldDB" id="A0A2C6CAM6"/>
<evidence type="ECO:0000259" key="8">
    <source>
        <dbReference type="PROSITE" id="PS50893"/>
    </source>
</evidence>
<dbReference type="Pfam" id="PF00005">
    <property type="entry name" value="ABC_tran"/>
    <property type="match status" value="1"/>
</dbReference>
<dbReference type="FunFam" id="3.40.50.300:FF:001443">
    <property type="entry name" value="ABC transporter, ATP-binding protein"/>
    <property type="match status" value="1"/>
</dbReference>
<protein>
    <submittedName>
        <fullName evidence="10">ABC transporter</fullName>
    </submittedName>
</protein>
<evidence type="ECO:0000256" key="3">
    <source>
        <dbReference type="ARBA" id="ARBA00022741"/>
    </source>
</evidence>
<organism evidence="10 11">
    <name type="scientific">Fusobacterium nucleatum subsp. polymorphum</name>
    <name type="common">Fusobacterium polymorphum</name>
    <dbReference type="NCBI Taxonomy" id="76857"/>
    <lineage>
        <taxon>Bacteria</taxon>
        <taxon>Fusobacteriati</taxon>
        <taxon>Fusobacteriota</taxon>
        <taxon>Fusobacteriia</taxon>
        <taxon>Fusobacteriales</taxon>
        <taxon>Fusobacteriaceae</taxon>
        <taxon>Fusobacterium</taxon>
    </lineage>
</organism>
<dbReference type="CDD" id="cd18552">
    <property type="entry name" value="ABC_6TM_MsbA_like"/>
    <property type="match status" value="1"/>
</dbReference>
<dbReference type="InterPro" id="IPR039421">
    <property type="entry name" value="Type_1_exporter"/>
</dbReference>
<dbReference type="InterPro" id="IPR011527">
    <property type="entry name" value="ABC1_TM_dom"/>
</dbReference>
<evidence type="ECO:0000256" key="4">
    <source>
        <dbReference type="ARBA" id="ARBA00022840"/>
    </source>
</evidence>
<dbReference type="InterPro" id="IPR003593">
    <property type="entry name" value="AAA+_ATPase"/>
</dbReference>
<dbReference type="SUPFAM" id="SSF90123">
    <property type="entry name" value="ABC transporter transmembrane region"/>
    <property type="match status" value="1"/>
</dbReference>
<dbReference type="PROSITE" id="PS50929">
    <property type="entry name" value="ABC_TM1F"/>
    <property type="match status" value="1"/>
</dbReference>
<name>A0A2C6CAM6_FUSNP</name>
<comment type="caution">
    <text evidence="10">The sequence shown here is derived from an EMBL/GenBank/DDBJ whole genome shotgun (WGS) entry which is preliminary data.</text>
</comment>
<feature type="transmembrane region" description="Helical" evidence="7">
    <location>
        <begin position="21"/>
        <end position="41"/>
    </location>
</feature>
<evidence type="ECO:0000256" key="5">
    <source>
        <dbReference type="ARBA" id="ARBA00022989"/>
    </source>
</evidence>
<keyword evidence="3" id="KW-0547">Nucleotide-binding</keyword>
<dbReference type="InterPro" id="IPR017871">
    <property type="entry name" value="ABC_transporter-like_CS"/>
</dbReference>
<evidence type="ECO:0000259" key="9">
    <source>
        <dbReference type="PROSITE" id="PS50929"/>
    </source>
</evidence>